<dbReference type="InterPro" id="IPR039426">
    <property type="entry name" value="TonB-dep_rcpt-like"/>
</dbReference>
<dbReference type="FunFam" id="2.170.130.10:FF:000003">
    <property type="entry name" value="SusC/RagA family TonB-linked outer membrane protein"/>
    <property type="match status" value="1"/>
</dbReference>
<keyword evidence="5" id="KW-0675">Receptor</keyword>
<protein>
    <submittedName>
        <fullName evidence="5">TonB-dependent receptor</fullName>
    </submittedName>
</protein>
<keyword evidence="2" id="KW-0813">Transport</keyword>
<dbReference type="AlphaFoldDB" id="A0A9E2W763"/>
<dbReference type="Pfam" id="PF13715">
    <property type="entry name" value="CarbopepD_reg_2"/>
    <property type="match status" value="1"/>
</dbReference>
<dbReference type="EMBL" id="JAHSPG010000018">
    <property type="protein sequence ID" value="MBV4360663.1"/>
    <property type="molecule type" value="Genomic_DNA"/>
</dbReference>
<dbReference type="PANTHER" id="PTHR30069">
    <property type="entry name" value="TONB-DEPENDENT OUTER MEMBRANE RECEPTOR"/>
    <property type="match status" value="1"/>
</dbReference>
<evidence type="ECO:0000259" key="4">
    <source>
        <dbReference type="Pfam" id="PF07715"/>
    </source>
</evidence>
<dbReference type="GO" id="GO:0044718">
    <property type="term" value="P:siderophore transmembrane transport"/>
    <property type="evidence" value="ECO:0007669"/>
    <property type="project" value="TreeGrafter"/>
</dbReference>
<dbReference type="GO" id="GO:0015344">
    <property type="term" value="F:siderophore uptake transmembrane transporter activity"/>
    <property type="evidence" value="ECO:0007669"/>
    <property type="project" value="TreeGrafter"/>
</dbReference>
<comment type="similarity">
    <text evidence="2">Belongs to the TonB-dependent receptor family.</text>
</comment>
<keyword evidence="1 3" id="KW-0732">Signal</keyword>
<keyword evidence="6" id="KW-1185">Reference proteome</keyword>
<keyword evidence="2" id="KW-0812">Transmembrane</keyword>
<accession>A0A9E2W763</accession>
<dbReference type="Pfam" id="PF07715">
    <property type="entry name" value="Plug"/>
    <property type="match status" value="1"/>
</dbReference>
<evidence type="ECO:0000256" key="1">
    <source>
        <dbReference type="ARBA" id="ARBA00022729"/>
    </source>
</evidence>
<keyword evidence="2" id="KW-0998">Cell outer membrane</keyword>
<feature type="chain" id="PRO_5038934384" evidence="3">
    <location>
        <begin position="33"/>
        <end position="1033"/>
    </location>
</feature>
<feature type="domain" description="TonB-dependent receptor plug" evidence="4">
    <location>
        <begin position="122"/>
        <end position="229"/>
    </location>
</feature>
<keyword evidence="2" id="KW-0472">Membrane</keyword>
<dbReference type="PANTHER" id="PTHR30069:SF29">
    <property type="entry name" value="HEMOGLOBIN AND HEMOGLOBIN-HAPTOGLOBIN-BINDING PROTEIN 1-RELATED"/>
    <property type="match status" value="1"/>
</dbReference>
<comment type="caution">
    <text evidence="5">The sequence shown here is derived from an EMBL/GenBank/DDBJ whole genome shotgun (WGS) entry which is preliminary data.</text>
</comment>
<organism evidence="5 6">
    <name type="scientific">Pinibacter aurantiacus</name>
    <dbReference type="NCBI Taxonomy" id="2851599"/>
    <lineage>
        <taxon>Bacteria</taxon>
        <taxon>Pseudomonadati</taxon>
        <taxon>Bacteroidota</taxon>
        <taxon>Chitinophagia</taxon>
        <taxon>Chitinophagales</taxon>
        <taxon>Chitinophagaceae</taxon>
        <taxon>Pinibacter</taxon>
    </lineage>
</organism>
<gene>
    <name evidence="5" type="ORF">KTO63_26090</name>
</gene>
<evidence type="ECO:0000256" key="2">
    <source>
        <dbReference type="PROSITE-ProRule" id="PRU01360"/>
    </source>
</evidence>
<dbReference type="Proteomes" id="UP000812270">
    <property type="component" value="Unassembled WGS sequence"/>
</dbReference>
<evidence type="ECO:0000313" key="6">
    <source>
        <dbReference type="Proteomes" id="UP000812270"/>
    </source>
</evidence>
<dbReference type="NCBIfam" id="TIGR04057">
    <property type="entry name" value="SusC_RagA_signa"/>
    <property type="match status" value="1"/>
</dbReference>
<dbReference type="NCBIfam" id="TIGR04056">
    <property type="entry name" value="OMP_RagA_SusC"/>
    <property type="match status" value="1"/>
</dbReference>
<dbReference type="InterPro" id="IPR023997">
    <property type="entry name" value="TonB-dep_OMP_SusC/RagA_CS"/>
</dbReference>
<reference evidence="5" key="1">
    <citation type="submission" date="2021-06" db="EMBL/GenBank/DDBJ databases">
        <authorList>
            <person name="Huq M.A."/>
        </authorList>
    </citation>
    <scope>NUCLEOTIDE SEQUENCE</scope>
    <source>
        <strain evidence="5">MAH-26</strain>
    </source>
</reference>
<evidence type="ECO:0000313" key="5">
    <source>
        <dbReference type="EMBL" id="MBV4360663.1"/>
    </source>
</evidence>
<sequence>MRRRVVLPSRSNVAPKLLFSFLLFLITSAVFAQQPVSGVVRSGDTAVAGVTVTVKGTNTATKTDEQGHFTIAAPANGTLLFTHINYNPVSQKVTGSSMNIALELMNANMGEVVVVGYNSQKKATLTGSVSVVKGGDLVKSPQPNLSNSLAGRFSGLMINNRSGEPGYDGSSFTIRGLATTGNNDVLIVVDGVPGQVGGLERLNPNDIESMTVLKDASAAIYGSRAANGVILVTTKRGKTGKPTINASFNQGFSSPTRLPEMADAPTYATISNEIAYYNNKAGGMNQQYSADEITKFGNGSDPLNYPNTDWAKETLKKSALQNQANVSVAGGSDNVRYYISAGTLYQDGIYKNGATNYKQYNFRSNIDANITKDFRVGLYLSGREEDRQYPIANAGDIFRSIYRAYSTVPARYPNGLPSYGIEGNNPVMMVTDAGGTNKNPTQVFNGILKGSYNIAAVKGLSIDGFAAFDKSWSFAKAFATPYVLYSYDKTTNTYNPRIVGGSNNAASLTETQYNIGQNTYNIKINYQRDFKNGNHLNAFIGYEQSEIKKDSFSASRINFLSTLTPELSQGGTAATDRDNTGKSYHFTRKSYLGKVSYDFQEKYLVDVQMRIDGSSTFPEGNQYGYFPSASIGWRISKEKWFSALFVNDLKIRASYGALGNDNVSHFQYFDNYSLKNQFVSQTSNGPGILPGVDLTKLANPHIHWEDSRKTDVAIEGLLFHKLNFEFIYFKQERSNILAPRNASIPYVSGIVNPYTGDPLVPSENIVRVGSQGIEATVGYSERGGKFHYGASANFTYAKSKIKFIDEAAGVLDYQKLTGQPLNTYLLYRSIGIFRTAEDINKVPHLTSAQPGDLIYEDYNQDGKITADDQVRTKYGNVPLISYGLNLFADYANFDLSIVFAGQAEVSQYVLPESGTVGNFYSSWADNRWSPTNTNGSYPRVDTRTSSSVNGGLYPNTFWLNNASFLRLKNLELGYNLPQSLISRIRMQGARFYVNGFNLFTITKVKDYDPEGSNAAGQFYPQQKIINIGVNVRF</sequence>
<dbReference type="PROSITE" id="PS52016">
    <property type="entry name" value="TONB_DEPENDENT_REC_3"/>
    <property type="match status" value="1"/>
</dbReference>
<proteinExistence type="inferred from homology"/>
<dbReference type="InterPro" id="IPR023996">
    <property type="entry name" value="TonB-dep_OMP_SusC/RagA"/>
</dbReference>
<feature type="signal peptide" evidence="3">
    <location>
        <begin position="1"/>
        <end position="32"/>
    </location>
</feature>
<evidence type="ECO:0000256" key="3">
    <source>
        <dbReference type="SAM" id="SignalP"/>
    </source>
</evidence>
<name>A0A9E2W763_9BACT</name>
<comment type="subcellular location">
    <subcellularLocation>
        <location evidence="2">Cell outer membrane</location>
        <topology evidence="2">Multi-pass membrane protein</topology>
    </subcellularLocation>
</comment>
<dbReference type="InterPro" id="IPR012910">
    <property type="entry name" value="Plug_dom"/>
</dbReference>
<dbReference type="GO" id="GO:0009279">
    <property type="term" value="C:cell outer membrane"/>
    <property type="evidence" value="ECO:0007669"/>
    <property type="project" value="UniProtKB-SubCell"/>
</dbReference>
<keyword evidence="2" id="KW-1134">Transmembrane beta strand</keyword>